<keyword evidence="4" id="KW-0560">Oxidoreductase</keyword>
<accession>A0A4R8UZX3</accession>
<evidence type="ECO:0000313" key="7">
    <source>
        <dbReference type="EMBL" id="TFB75413.1"/>
    </source>
</evidence>
<dbReference type="AlphaFoldDB" id="A0A4R8UZX3"/>
<dbReference type="Proteomes" id="UP000298173">
    <property type="component" value="Unassembled WGS sequence"/>
</dbReference>
<dbReference type="InterPro" id="IPR036188">
    <property type="entry name" value="FAD/NAD-bd_sf"/>
</dbReference>
<dbReference type="PANTHER" id="PTHR43557">
    <property type="entry name" value="APOPTOSIS-INDUCING FACTOR 1"/>
    <property type="match status" value="1"/>
</dbReference>
<keyword evidence="2" id="KW-0285">Flavoprotein</keyword>
<dbReference type="GO" id="GO:0005737">
    <property type="term" value="C:cytoplasm"/>
    <property type="evidence" value="ECO:0007669"/>
    <property type="project" value="TreeGrafter"/>
</dbReference>
<keyword evidence="3" id="KW-0274">FAD</keyword>
<dbReference type="PRINTS" id="PR00411">
    <property type="entry name" value="PNDRDTASEI"/>
</dbReference>
<dbReference type="Gene3D" id="3.50.50.60">
    <property type="entry name" value="FAD/NAD(P)-binding domain"/>
    <property type="match status" value="2"/>
</dbReference>
<evidence type="ECO:0000256" key="4">
    <source>
        <dbReference type="ARBA" id="ARBA00023002"/>
    </source>
</evidence>
<organism evidence="7 8">
    <name type="scientific">Cryobacterium glaciale</name>
    <dbReference type="NCBI Taxonomy" id="1259145"/>
    <lineage>
        <taxon>Bacteria</taxon>
        <taxon>Bacillati</taxon>
        <taxon>Actinomycetota</taxon>
        <taxon>Actinomycetes</taxon>
        <taxon>Micrococcales</taxon>
        <taxon>Microbacteriaceae</taxon>
        <taxon>Cryobacterium</taxon>
    </lineage>
</organism>
<dbReference type="Pfam" id="PF07992">
    <property type="entry name" value="Pyr_redox_2"/>
    <property type="match status" value="1"/>
</dbReference>
<keyword evidence="8" id="KW-1185">Reference proteome</keyword>
<dbReference type="SUPFAM" id="SSF55424">
    <property type="entry name" value="FAD/NAD-linked reductases, dimerisation (C-terminal) domain"/>
    <property type="match status" value="1"/>
</dbReference>
<dbReference type="InterPro" id="IPR016156">
    <property type="entry name" value="FAD/NAD-linked_Rdtase_dimer_sf"/>
</dbReference>
<comment type="cofactor">
    <cofactor evidence="1">
        <name>FAD</name>
        <dbReference type="ChEBI" id="CHEBI:57692"/>
    </cofactor>
</comment>
<feature type="domain" description="FAD/NAD(P)-binding" evidence="5">
    <location>
        <begin position="12"/>
        <end position="312"/>
    </location>
</feature>
<gene>
    <name evidence="7" type="ORF">E3O06_06225</name>
</gene>
<dbReference type="OrthoDB" id="1145at2"/>
<evidence type="ECO:0000256" key="1">
    <source>
        <dbReference type="ARBA" id="ARBA00001974"/>
    </source>
</evidence>
<evidence type="ECO:0000256" key="2">
    <source>
        <dbReference type="ARBA" id="ARBA00022630"/>
    </source>
</evidence>
<dbReference type="GO" id="GO:0016651">
    <property type="term" value="F:oxidoreductase activity, acting on NAD(P)H"/>
    <property type="evidence" value="ECO:0007669"/>
    <property type="project" value="TreeGrafter"/>
</dbReference>
<evidence type="ECO:0000256" key="3">
    <source>
        <dbReference type="ARBA" id="ARBA00022827"/>
    </source>
</evidence>
<dbReference type="InterPro" id="IPR028202">
    <property type="entry name" value="Reductase_C"/>
</dbReference>
<sequence length="430" mass="45240">MHGSPTASAGTLIVGAGQAGLQLAVSLRAGGYSAPITLAGAETDRPYQRPPLSKSFLAGTIDEDNLALRAPGFYTDNDIDVVAASRIVTLNPDSSGASALTNGGRVIRFERLALTTGSRPRRLTVPGADLFGVCYLRSIDDAGRLRELLNAAHSVVVIGGGFIGLEAAAAARRRGLHVTVVESSGRLLRRVVAPPISEFYRQAHLKRGVRFRMGCGVTAVHGDDDGNVTTVELSDGTRLAADVVIVGIGVEPRIELARQLGLDCARGIIVDDQARTSNPSIVAAGDCTVQPHPRHPETLIGLESVQNAVDQAKVAAATILGVSRPPAVVPWFWSDQSDLKLQIAGLSTGYDEFVVRGDPATESFSVLYYRQSRLIAVDAVNQPHDFMAVKRALALGASIPATVAGDTRSALKVLMGAPDPAERLTVGVRP</sequence>
<protein>
    <submittedName>
        <fullName evidence="7">Ferredoxin</fullName>
    </submittedName>
</protein>
<dbReference type="InterPro" id="IPR023753">
    <property type="entry name" value="FAD/NAD-binding_dom"/>
</dbReference>
<dbReference type="InterPro" id="IPR050446">
    <property type="entry name" value="FAD-oxidoreductase/Apoptosis"/>
</dbReference>
<dbReference type="PRINTS" id="PR00368">
    <property type="entry name" value="FADPNR"/>
</dbReference>
<dbReference type="Gene3D" id="3.30.390.30">
    <property type="match status" value="1"/>
</dbReference>
<comment type="caution">
    <text evidence="7">The sequence shown here is derived from an EMBL/GenBank/DDBJ whole genome shotgun (WGS) entry which is preliminary data.</text>
</comment>
<dbReference type="EMBL" id="SOEY01000008">
    <property type="protein sequence ID" value="TFB75413.1"/>
    <property type="molecule type" value="Genomic_DNA"/>
</dbReference>
<dbReference type="Pfam" id="PF14759">
    <property type="entry name" value="Reductase_C"/>
    <property type="match status" value="1"/>
</dbReference>
<dbReference type="PANTHER" id="PTHR43557:SF2">
    <property type="entry name" value="RIESKE DOMAIN-CONTAINING PROTEIN-RELATED"/>
    <property type="match status" value="1"/>
</dbReference>
<reference evidence="7 8" key="1">
    <citation type="submission" date="2019-03" db="EMBL/GenBank/DDBJ databases">
        <title>Genomics of glacier-inhabiting Cryobacterium strains.</title>
        <authorList>
            <person name="Liu Q."/>
            <person name="Xin Y.-H."/>
        </authorList>
    </citation>
    <scope>NUCLEOTIDE SEQUENCE [LARGE SCALE GENOMIC DNA]</scope>
    <source>
        <strain evidence="7 8">HLT2-23</strain>
    </source>
</reference>
<dbReference type="RefSeq" id="WP_134502100.1">
    <property type="nucleotide sequence ID" value="NZ_SOEY01000008.1"/>
</dbReference>
<evidence type="ECO:0000259" key="6">
    <source>
        <dbReference type="Pfam" id="PF14759"/>
    </source>
</evidence>
<evidence type="ECO:0000259" key="5">
    <source>
        <dbReference type="Pfam" id="PF07992"/>
    </source>
</evidence>
<name>A0A4R8UZX3_9MICO</name>
<evidence type="ECO:0000313" key="8">
    <source>
        <dbReference type="Proteomes" id="UP000298173"/>
    </source>
</evidence>
<proteinExistence type="predicted"/>
<feature type="domain" description="Reductase C-terminal" evidence="6">
    <location>
        <begin position="331"/>
        <end position="414"/>
    </location>
</feature>
<dbReference type="SUPFAM" id="SSF51905">
    <property type="entry name" value="FAD/NAD(P)-binding domain"/>
    <property type="match status" value="1"/>
</dbReference>